<dbReference type="OrthoDB" id="9809488at2"/>
<evidence type="ECO:0000256" key="2">
    <source>
        <dbReference type="SAM" id="MobiDB-lite"/>
    </source>
</evidence>
<dbReference type="CDD" id="cd12797">
    <property type="entry name" value="M23_peptidase"/>
    <property type="match status" value="1"/>
</dbReference>
<feature type="compositionally biased region" description="Acidic residues" evidence="2">
    <location>
        <begin position="82"/>
        <end position="98"/>
    </location>
</feature>
<feature type="transmembrane region" description="Helical" evidence="3">
    <location>
        <begin position="12"/>
        <end position="30"/>
    </location>
</feature>
<sequence>MKNKFSWEKDGFYIILFICVCVVAVTSVWVSRNNLKKIESNDKPIKDEDFFVVEDGEMGDYEKDLMEPSLASAKMGENKEEDKEDLNLDEDLEEPEKLEEEKPKPEAKETFCMPVEGKMILDFTGENLVYSKTLEEWTSHGGVDIEAKEGTPVKASLGGTVSEAYEDELWGVVIVLDHENGLKTKYANLSTKDMVQVGQKVKKGDTISGIGKPKGIEMADAPHLHFEVILNEENMDPKNYLPNLN</sequence>
<accession>A0A1M5SVR0</accession>
<keyword evidence="1" id="KW-0732">Signal</keyword>
<dbReference type="SUPFAM" id="SSF51261">
    <property type="entry name" value="Duplicated hybrid motif"/>
    <property type="match status" value="1"/>
</dbReference>
<feature type="region of interest" description="Disordered" evidence="2">
    <location>
        <begin position="65"/>
        <end position="106"/>
    </location>
</feature>
<dbReference type="Pfam" id="PF01551">
    <property type="entry name" value="Peptidase_M23"/>
    <property type="match status" value="1"/>
</dbReference>
<dbReference type="InterPro" id="IPR050570">
    <property type="entry name" value="Cell_wall_metabolism_enzyme"/>
</dbReference>
<keyword evidence="3" id="KW-1133">Transmembrane helix</keyword>
<evidence type="ECO:0000313" key="6">
    <source>
        <dbReference type="Proteomes" id="UP000184389"/>
    </source>
</evidence>
<dbReference type="AlphaFoldDB" id="A0A1M5SVR0"/>
<dbReference type="GO" id="GO:0004222">
    <property type="term" value="F:metalloendopeptidase activity"/>
    <property type="evidence" value="ECO:0007669"/>
    <property type="project" value="TreeGrafter"/>
</dbReference>
<keyword evidence="3" id="KW-0472">Membrane</keyword>
<evidence type="ECO:0000259" key="4">
    <source>
        <dbReference type="Pfam" id="PF01551"/>
    </source>
</evidence>
<reference evidence="5 6" key="1">
    <citation type="submission" date="2016-11" db="EMBL/GenBank/DDBJ databases">
        <authorList>
            <person name="Jaros S."/>
            <person name="Januszkiewicz K."/>
            <person name="Wedrychowicz H."/>
        </authorList>
    </citation>
    <scope>NUCLEOTIDE SEQUENCE [LARGE SCALE GENOMIC DNA]</scope>
    <source>
        <strain evidence="5 6">DSM 13106</strain>
    </source>
</reference>
<name>A0A1M5SVR0_9FIRM</name>
<dbReference type="Proteomes" id="UP000184389">
    <property type="component" value="Unassembled WGS sequence"/>
</dbReference>
<organism evidence="5 6">
    <name type="scientific">Sporanaerobacter acetigenes DSM 13106</name>
    <dbReference type="NCBI Taxonomy" id="1123281"/>
    <lineage>
        <taxon>Bacteria</taxon>
        <taxon>Bacillati</taxon>
        <taxon>Bacillota</taxon>
        <taxon>Tissierellia</taxon>
        <taxon>Tissierellales</taxon>
        <taxon>Sporanaerobacteraceae</taxon>
        <taxon>Sporanaerobacter</taxon>
    </lineage>
</organism>
<dbReference type="EMBL" id="FQXR01000002">
    <property type="protein sequence ID" value="SHH42577.1"/>
    <property type="molecule type" value="Genomic_DNA"/>
</dbReference>
<feature type="domain" description="M23ase beta-sheet core" evidence="4">
    <location>
        <begin position="139"/>
        <end position="237"/>
    </location>
</feature>
<dbReference type="Gene3D" id="2.70.70.10">
    <property type="entry name" value="Glucose Permease (Domain IIA)"/>
    <property type="match status" value="1"/>
</dbReference>
<keyword evidence="6" id="KW-1185">Reference proteome</keyword>
<protein>
    <submittedName>
        <fullName evidence="5">Peptidase family M23</fullName>
    </submittedName>
</protein>
<evidence type="ECO:0000256" key="3">
    <source>
        <dbReference type="SAM" id="Phobius"/>
    </source>
</evidence>
<dbReference type="PANTHER" id="PTHR21666:SF289">
    <property type="entry name" value="L-ALA--D-GLU ENDOPEPTIDASE"/>
    <property type="match status" value="1"/>
</dbReference>
<dbReference type="PANTHER" id="PTHR21666">
    <property type="entry name" value="PEPTIDASE-RELATED"/>
    <property type="match status" value="1"/>
</dbReference>
<evidence type="ECO:0000313" key="5">
    <source>
        <dbReference type="EMBL" id="SHH42577.1"/>
    </source>
</evidence>
<dbReference type="InterPro" id="IPR016047">
    <property type="entry name" value="M23ase_b-sheet_dom"/>
</dbReference>
<dbReference type="STRING" id="1123281.SAMN02745180_00298"/>
<proteinExistence type="predicted"/>
<dbReference type="InterPro" id="IPR011055">
    <property type="entry name" value="Dup_hybrid_motif"/>
</dbReference>
<gene>
    <name evidence="5" type="ORF">SAMN02745180_00298</name>
</gene>
<keyword evidence="3" id="KW-0812">Transmembrane</keyword>
<evidence type="ECO:0000256" key="1">
    <source>
        <dbReference type="ARBA" id="ARBA00022729"/>
    </source>
</evidence>
<dbReference type="RefSeq" id="WP_072742751.1">
    <property type="nucleotide sequence ID" value="NZ_FQXR01000002.1"/>
</dbReference>